<dbReference type="AlphaFoldDB" id="A0A7J9GNJ1"/>
<reference evidence="1 2" key="1">
    <citation type="journal article" date="2019" name="Genome Biol. Evol.">
        <title>Insights into the evolution of the New World diploid cottons (Gossypium, subgenus Houzingenia) based on genome sequencing.</title>
        <authorList>
            <person name="Grover C.E."/>
            <person name="Arick M.A. 2nd"/>
            <person name="Thrash A."/>
            <person name="Conover J.L."/>
            <person name="Sanders W.S."/>
            <person name="Peterson D.G."/>
            <person name="Frelichowski J.E."/>
            <person name="Scheffler J.A."/>
            <person name="Scheffler B.E."/>
            <person name="Wendel J.F."/>
        </authorList>
    </citation>
    <scope>NUCLEOTIDE SEQUENCE [LARGE SCALE GENOMIC DNA]</scope>
    <source>
        <strain evidence="1">0</strain>
        <tissue evidence="1">Leaf</tissue>
    </source>
</reference>
<comment type="caution">
    <text evidence="1">The sequence shown here is derived from an EMBL/GenBank/DDBJ whole genome shotgun (WGS) entry which is preliminary data.</text>
</comment>
<evidence type="ECO:0000313" key="1">
    <source>
        <dbReference type="EMBL" id="MBA0798355.1"/>
    </source>
</evidence>
<dbReference type="OrthoDB" id="1002626at2759"/>
<sequence length="52" mass="6015">MRNIYQLSGYFQRIFFQYIPRSAGTLAHNLATESLKKGEEVYLNGGVLDFTR</sequence>
<organism evidence="1 2">
    <name type="scientific">Gossypium harknessii</name>
    <dbReference type="NCBI Taxonomy" id="34285"/>
    <lineage>
        <taxon>Eukaryota</taxon>
        <taxon>Viridiplantae</taxon>
        <taxon>Streptophyta</taxon>
        <taxon>Embryophyta</taxon>
        <taxon>Tracheophyta</taxon>
        <taxon>Spermatophyta</taxon>
        <taxon>Magnoliopsida</taxon>
        <taxon>eudicotyledons</taxon>
        <taxon>Gunneridae</taxon>
        <taxon>Pentapetalae</taxon>
        <taxon>rosids</taxon>
        <taxon>malvids</taxon>
        <taxon>Malvales</taxon>
        <taxon>Malvaceae</taxon>
        <taxon>Malvoideae</taxon>
        <taxon>Gossypium</taxon>
    </lineage>
</organism>
<evidence type="ECO:0000313" key="2">
    <source>
        <dbReference type="Proteomes" id="UP000593560"/>
    </source>
</evidence>
<accession>A0A7J9GNJ1</accession>
<protein>
    <submittedName>
        <fullName evidence="1">Uncharacterized protein</fullName>
    </submittedName>
</protein>
<dbReference type="Proteomes" id="UP000593560">
    <property type="component" value="Unassembled WGS sequence"/>
</dbReference>
<keyword evidence="2" id="KW-1185">Reference proteome</keyword>
<gene>
    <name evidence="1" type="ORF">Gohar_008948</name>
</gene>
<name>A0A7J9GNJ1_9ROSI</name>
<dbReference type="EMBL" id="JABFAD010000005">
    <property type="protein sequence ID" value="MBA0798355.1"/>
    <property type="molecule type" value="Genomic_DNA"/>
</dbReference>
<proteinExistence type="predicted"/>